<reference evidence="2" key="1">
    <citation type="journal article" date="2019" name="Int. J. Syst. Evol. Microbiol.">
        <title>The Global Catalogue of Microorganisms (GCM) 10K type strain sequencing project: providing services to taxonomists for standard genome sequencing and annotation.</title>
        <authorList>
            <consortium name="The Broad Institute Genomics Platform"/>
            <consortium name="The Broad Institute Genome Sequencing Center for Infectious Disease"/>
            <person name="Wu L."/>
            <person name="Ma J."/>
        </authorList>
    </citation>
    <scope>NUCLEOTIDE SEQUENCE [LARGE SCALE GENOMIC DNA]</scope>
    <source>
        <strain evidence="2">CGMCC 4.1415</strain>
    </source>
</reference>
<evidence type="ECO:0000313" key="1">
    <source>
        <dbReference type="EMBL" id="MFC5385906.1"/>
    </source>
</evidence>
<dbReference type="RefSeq" id="WP_378228837.1">
    <property type="nucleotide sequence ID" value="NZ_JBHSLL010000019.1"/>
</dbReference>
<evidence type="ECO:0000313" key="2">
    <source>
        <dbReference type="Proteomes" id="UP001596016"/>
    </source>
</evidence>
<protein>
    <submittedName>
        <fullName evidence="1">Uncharacterized protein</fullName>
    </submittedName>
</protein>
<name>A0ABW0GYE5_9HYPH</name>
<comment type="caution">
    <text evidence="1">The sequence shown here is derived from an EMBL/GenBank/DDBJ whole genome shotgun (WGS) entry which is preliminary data.</text>
</comment>
<sequence length="182" mass="20073">MMALTAAQEFLRVAQMVSDLTVSVPIALISKERISEIEQRAPSDPTIGALNAELRKKLKAIARPEDYTQMAQAYEAYAEASFCLVMADRGVQLERTPGTGKLNQKRPDFVHHHGNGDIYFEVKALEIAAPIARHKEIAHQALEIAADLDQRARAGSSFRQSVGNLRAASGNASRRTPMRYGR</sequence>
<dbReference type="EMBL" id="JBHSLL010000019">
    <property type="protein sequence ID" value="MFC5385906.1"/>
    <property type="molecule type" value="Genomic_DNA"/>
</dbReference>
<proteinExistence type="predicted"/>
<dbReference type="Proteomes" id="UP001596016">
    <property type="component" value="Unassembled WGS sequence"/>
</dbReference>
<organism evidence="1 2">
    <name type="scientific">Aquamicrobium segne</name>
    <dbReference type="NCBI Taxonomy" id="469547"/>
    <lineage>
        <taxon>Bacteria</taxon>
        <taxon>Pseudomonadati</taxon>
        <taxon>Pseudomonadota</taxon>
        <taxon>Alphaproteobacteria</taxon>
        <taxon>Hyphomicrobiales</taxon>
        <taxon>Phyllobacteriaceae</taxon>
        <taxon>Aquamicrobium</taxon>
    </lineage>
</organism>
<gene>
    <name evidence="1" type="ORF">ACFPLB_08005</name>
</gene>
<keyword evidence="2" id="KW-1185">Reference proteome</keyword>
<accession>A0ABW0GYE5</accession>